<dbReference type="AlphaFoldDB" id="A0A7J0CKK7"/>
<comment type="caution">
    <text evidence="1">The sequence shown here is derived from an EMBL/GenBank/DDBJ whole genome shotgun (WGS) entry which is preliminary data.</text>
</comment>
<organism evidence="1 2">
    <name type="scientific">Streptomyces microflavus</name>
    <name type="common">Streptomyces lipmanii</name>
    <dbReference type="NCBI Taxonomy" id="1919"/>
    <lineage>
        <taxon>Bacteria</taxon>
        <taxon>Bacillati</taxon>
        <taxon>Actinomycetota</taxon>
        <taxon>Actinomycetes</taxon>
        <taxon>Kitasatosporales</taxon>
        <taxon>Streptomycetaceae</taxon>
        <taxon>Streptomyces</taxon>
    </lineage>
</organism>
<proteinExistence type="predicted"/>
<name>A0A7J0CKK7_STRMI</name>
<evidence type="ECO:0000313" key="2">
    <source>
        <dbReference type="Proteomes" id="UP000498740"/>
    </source>
</evidence>
<gene>
    <name evidence="1" type="ORF">Smic_13940</name>
</gene>
<dbReference type="Proteomes" id="UP000498740">
    <property type="component" value="Unassembled WGS sequence"/>
</dbReference>
<accession>A0A7J0CKK7</accession>
<dbReference type="RefSeq" id="WP_032758430.1">
    <property type="nucleotide sequence ID" value="NZ_BMUG01000011.1"/>
</dbReference>
<dbReference type="EMBL" id="BLWD01000001">
    <property type="protein sequence ID" value="GFN02838.1"/>
    <property type="molecule type" value="Genomic_DNA"/>
</dbReference>
<reference evidence="1 2" key="1">
    <citation type="submission" date="2020-05" db="EMBL/GenBank/DDBJ databases">
        <title>Whole genome shotgun sequence of Streptomyces microflavus NBRC 13062.</title>
        <authorList>
            <person name="Komaki H."/>
            <person name="Tamura T."/>
        </authorList>
    </citation>
    <scope>NUCLEOTIDE SEQUENCE [LARGE SCALE GENOMIC DNA]</scope>
    <source>
        <strain evidence="1 2">NBRC 13062</strain>
    </source>
</reference>
<evidence type="ECO:0000313" key="1">
    <source>
        <dbReference type="EMBL" id="GFN02838.1"/>
    </source>
</evidence>
<protein>
    <submittedName>
        <fullName evidence="1">Uncharacterized protein</fullName>
    </submittedName>
</protein>
<sequence length="125" mass="13680">MGLILFAGDGDTSSPDVGWSYSGFAEFRRELARAEGVDLGEMWGFGGDRPWSDVSTSLERLLDRPDDGGGELSPTECAVLLPRIEAIADRWRSEAGVPRTHIDAARQLAVVMRLCIAKDVELLFL</sequence>